<dbReference type="InterPro" id="IPR050155">
    <property type="entry name" value="HAD-like_hydrolase_sf"/>
</dbReference>
<dbReference type="EMBL" id="JRPF02000002">
    <property type="protein sequence ID" value="TLD79045.1"/>
    <property type="molecule type" value="Genomic_DNA"/>
</dbReference>
<proteinExistence type="inferred from homology"/>
<comment type="catalytic activity">
    <reaction evidence="1">
        <text>2-phosphoglycolate + H2O = glycolate + phosphate</text>
        <dbReference type="Rhea" id="RHEA:14369"/>
        <dbReference type="ChEBI" id="CHEBI:15377"/>
        <dbReference type="ChEBI" id="CHEBI:29805"/>
        <dbReference type="ChEBI" id="CHEBI:43474"/>
        <dbReference type="ChEBI" id="CHEBI:58033"/>
        <dbReference type="EC" id="3.1.3.18"/>
    </reaction>
</comment>
<reference evidence="8" key="2">
    <citation type="submission" date="2015-11" db="EMBL/GenBank/DDBJ databases">
        <authorList>
            <person name="Anvar S.Y."/>
        </authorList>
    </citation>
    <scope>NUCLEOTIDE SEQUENCE [LARGE SCALE GENOMIC DNA]</scope>
</reference>
<evidence type="ECO:0000313" key="8">
    <source>
        <dbReference type="Proteomes" id="UP000064525"/>
    </source>
</evidence>
<evidence type="ECO:0000256" key="3">
    <source>
        <dbReference type="ARBA" id="ARBA00006171"/>
    </source>
</evidence>
<name>A0A099UFV0_9HELI</name>
<dbReference type="NCBIfam" id="TIGR01549">
    <property type="entry name" value="HAD-SF-IA-v1"/>
    <property type="match status" value="1"/>
</dbReference>
<comment type="pathway">
    <text evidence="2">Organic acid metabolism; glycolate biosynthesis; glycolate from 2-phosphoglycolate: step 1/1.</text>
</comment>
<organism evidence="5 8">
    <name type="scientific">Helicobacter typhlonius</name>
    <dbReference type="NCBI Taxonomy" id="76936"/>
    <lineage>
        <taxon>Bacteria</taxon>
        <taxon>Pseudomonadati</taxon>
        <taxon>Campylobacterota</taxon>
        <taxon>Epsilonproteobacteria</taxon>
        <taxon>Campylobacterales</taxon>
        <taxon>Helicobacteraceae</taxon>
        <taxon>Helicobacter</taxon>
    </lineage>
</organism>
<dbReference type="PANTHER" id="PTHR43434">
    <property type="entry name" value="PHOSPHOGLYCOLATE PHOSPHATASE"/>
    <property type="match status" value="1"/>
</dbReference>
<sequence length="225" mass="25110">MQDKAKNAIVLFDLDGTLVDSTQAIYASFCEAYKSMGKVAPSREEVIKTIGHTLENMFMQNGVLHTEVDEYVRHYRICYRTLMEAGTHLIPHAKEAVIEAYDFAYLGVVTTKRGDFSQILLEKLGVWQYFDGIIGIESVSRPKPDAEPILKMLEHLRVAQRGIAQDRIFMVGDTSLDICAAKNAQIQSVGVLCGFGDRKSLEAQNALICENALEAVRYIAQKCSI</sequence>
<dbReference type="SUPFAM" id="SSF56784">
    <property type="entry name" value="HAD-like"/>
    <property type="match status" value="1"/>
</dbReference>
<dbReference type="SFLD" id="SFLDS00003">
    <property type="entry name" value="Haloacid_Dehalogenase"/>
    <property type="match status" value="1"/>
</dbReference>
<dbReference type="RefSeq" id="WP_034327323.1">
    <property type="nucleotide sequence ID" value="NZ_CAJTQN010000002.1"/>
</dbReference>
<dbReference type="InterPro" id="IPR006439">
    <property type="entry name" value="HAD-SF_hydro_IA"/>
</dbReference>
<protein>
    <recommendedName>
        <fullName evidence="4">phosphoglycolate phosphatase</fullName>
        <ecNumber evidence="4">3.1.3.18</ecNumber>
    </recommendedName>
</protein>
<dbReference type="EC" id="3.1.3.18" evidence="4"/>
<dbReference type="SFLD" id="SFLDG01129">
    <property type="entry name" value="C1.5:_HAD__Beta-PGM__Phosphata"/>
    <property type="match status" value="1"/>
</dbReference>
<reference evidence="5" key="3">
    <citation type="submission" date="2015-11" db="EMBL/GenBank/DDBJ databases">
        <authorList>
            <person name="Zhang Y."/>
            <person name="Guo Z."/>
        </authorList>
    </citation>
    <scope>NUCLEOTIDE SEQUENCE</scope>
    <source>
        <strain evidence="5">1</strain>
    </source>
</reference>
<dbReference type="Proteomes" id="UP000064525">
    <property type="component" value="Chromosome I"/>
</dbReference>
<keyword evidence="5" id="KW-0378">Hydrolase</keyword>
<dbReference type="PANTHER" id="PTHR43434:SF1">
    <property type="entry name" value="PHOSPHOGLYCOLATE PHOSPHATASE"/>
    <property type="match status" value="1"/>
</dbReference>
<dbReference type="InterPro" id="IPR041492">
    <property type="entry name" value="HAD_2"/>
</dbReference>
<dbReference type="EMBL" id="LN907858">
    <property type="protein sequence ID" value="CUU40339.1"/>
    <property type="molecule type" value="Genomic_DNA"/>
</dbReference>
<dbReference type="KEGG" id="hty:BN2458_PEG1456"/>
<dbReference type="OrthoDB" id="9793014at2"/>
<dbReference type="GO" id="GO:0008967">
    <property type="term" value="F:phosphoglycolate phosphatase activity"/>
    <property type="evidence" value="ECO:0007669"/>
    <property type="project" value="UniProtKB-EC"/>
</dbReference>
<evidence type="ECO:0000256" key="2">
    <source>
        <dbReference type="ARBA" id="ARBA00004818"/>
    </source>
</evidence>
<dbReference type="PATRIC" id="fig|76936.10.peg.1422"/>
<dbReference type="InterPro" id="IPR036412">
    <property type="entry name" value="HAD-like_sf"/>
</dbReference>
<evidence type="ECO:0000313" key="6">
    <source>
        <dbReference type="EMBL" id="TLD79045.1"/>
    </source>
</evidence>
<dbReference type="GO" id="GO:0005829">
    <property type="term" value="C:cytosol"/>
    <property type="evidence" value="ECO:0007669"/>
    <property type="project" value="TreeGrafter"/>
</dbReference>
<dbReference type="InterPro" id="IPR023198">
    <property type="entry name" value="PGP-like_dom2"/>
</dbReference>
<evidence type="ECO:0000313" key="7">
    <source>
        <dbReference type="Proteomes" id="UP000029925"/>
    </source>
</evidence>
<dbReference type="GeneID" id="78151638"/>
<dbReference type="STRING" id="76936.BN2458_PEG1456"/>
<evidence type="ECO:0000313" key="5">
    <source>
        <dbReference type="EMBL" id="CUU40339.1"/>
    </source>
</evidence>
<dbReference type="Gene3D" id="1.10.150.240">
    <property type="entry name" value="Putative phosphatase, domain 2"/>
    <property type="match status" value="1"/>
</dbReference>
<gene>
    <name evidence="5" type="ORF">BN2458_PEG1456</name>
    <name evidence="6" type="ORF">LS75_001670</name>
</gene>
<dbReference type="InterPro" id="IPR023214">
    <property type="entry name" value="HAD_sf"/>
</dbReference>
<dbReference type="GO" id="GO:0006281">
    <property type="term" value="P:DNA repair"/>
    <property type="evidence" value="ECO:0007669"/>
    <property type="project" value="TreeGrafter"/>
</dbReference>
<evidence type="ECO:0000256" key="1">
    <source>
        <dbReference type="ARBA" id="ARBA00000830"/>
    </source>
</evidence>
<dbReference type="Proteomes" id="UP000029925">
    <property type="component" value="Unassembled WGS sequence"/>
</dbReference>
<evidence type="ECO:0000256" key="4">
    <source>
        <dbReference type="ARBA" id="ARBA00013078"/>
    </source>
</evidence>
<reference evidence="6 7" key="1">
    <citation type="journal article" date="2014" name="Genome Announc.">
        <title>Draft genome sequences of eight enterohepatic helicobacter species isolated from both laboratory and wild rodents.</title>
        <authorList>
            <person name="Sheh A."/>
            <person name="Shen Z."/>
            <person name="Fox J.G."/>
        </authorList>
    </citation>
    <scope>NUCLEOTIDE SEQUENCE [LARGE SCALE GENOMIC DNA]</scope>
    <source>
        <strain evidence="6 7">MIT 98-6810</strain>
    </source>
</reference>
<dbReference type="Pfam" id="PF13419">
    <property type="entry name" value="HAD_2"/>
    <property type="match status" value="1"/>
</dbReference>
<dbReference type="Gene3D" id="3.40.50.1000">
    <property type="entry name" value="HAD superfamily/HAD-like"/>
    <property type="match status" value="1"/>
</dbReference>
<comment type="similarity">
    <text evidence="3">Belongs to the HAD-like hydrolase superfamily. CbbY/CbbZ/Gph/YieH family.</text>
</comment>
<accession>A0A099UFV0</accession>
<keyword evidence="7" id="KW-1185">Reference proteome</keyword>
<dbReference type="AlphaFoldDB" id="A0A099UFV0"/>